<sequence length="59" mass="6379">MSVLLTLFISMAAFQVIQATGPTIPIATPASSRVMSLRFICSIIFFHRRGSLALHVGDS</sequence>
<dbReference type="EMBL" id="KR029577">
    <property type="protein sequence ID" value="AKH45950.1"/>
    <property type="molecule type" value="Genomic_DNA"/>
</dbReference>
<reference evidence="1" key="1">
    <citation type="journal article" date="2015" name="Front. Microbiol.">
        <title>Combining genomic sequencing methods to explore viral diversity and reveal potential virus-host interactions.</title>
        <authorList>
            <person name="Chow C.E."/>
            <person name="Winget D.M."/>
            <person name="White R.A.III."/>
            <person name="Hallam S.J."/>
            <person name="Suttle C.A."/>
        </authorList>
    </citation>
    <scope>NUCLEOTIDE SEQUENCE</scope>
    <source>
        <strain evidence="1">Anoxic3_1</strain>
    </source>
</reference>
<name>A0A0F7L285_9VIRU</name>
<accession>A0A0F7L285</accession>
<evidence type="ECO:0000313" key="1">
    <source>
        <dbReference type="EMBL" id="AKH45950.1"/>
    </source>
</evidence>
<reference evidence="1" key="2">
    <citation type="submission" date="2015-03" db="EMBL/GenBank/DDBJ databases">
        <authorList>
            <person name="Chow C.-E.T."/>
            <person name="Winget D.M."/>
            <person name="White R.A.III."/>
            <person name="Hallam S.J."/>
            <person name="Suttle C.A."/>
        </authorList>
    </citation>
    <scope>NUCLEOTIDE SEQUENCE</scope>
    <source>
        <strain evidence="1">Anoxic3_1</strain>
    </source>
</reference>
<protein>
    <submittedName>
        <fullName evidence="1">Uncharacterized protein</fullName>
    </submittedName>
</protein>
<proteinExistence type="predicted"/>
<organism evidence="1">
    <name type="scientific">uncultured marine virus</name>
    <dbReference type="NCBI Taxonomy" id="186617"/>
    <lineage>
        <taxon>Viruses</taxon>
        <taxon>environmental samples</taxon>
    </lineage>
</organism>